<gene>
    <name evidence="10" type="ORF">BTN85_2101</name>
</gene>
<dbReference type="FunCoup" id="A0A1Q6DSU5">
    <property type="interactions" value="1"/>
</dbReference>
<dbReference type="PANTHER" id="PTHR43833">
    <property type="entry name" value="POTASSIUM CHANNEL PROTEIN 2-RELATED-RELATED"/>
    <property type="match status" value="1"/>
</dbReference>
<dbReference type="GO" id="GO:0015079">
    <property type="term" value="F:potassium ion transmembrane transporter activity"/>
    <property type="evidence" value="ECO:0007669"/>
    <property type="project" value="InterPro"/>
</dbReference>
<evidence type="ECO:0000256" key="7">
    <source>
        <dbReference type="SAM" id="Phobius"/>
    </source>
</evidence>
<dbReference type="SUPFAM" id="SSF116726">
    <property type="entry name" value="TrkA C-terminal domain-like"/>
    <property type="match status" value="1"/>
</dbReference>
<keyword evidence="7" id="KW-0812">Transmembrane</keyword>
<dbReference type="Gene3D" id="3.30.70.1450">
    <property type="entry name" value="Regulator of K+ conductance, C-terminal domain"/>
    <property type="match status" value="1"/>
</dbReference>
<evidence type="ECO:0000256" key="6">
    <source>
        <dbReference type="ARBA" id="ARBA00023065"/>
    </source>
</evidence>
<keyword evidence="7" id="KW-1133">Transmembrane helix</keyword>
<name>A0A1Q6DSU5_METT1</name>
<dbReference type="InParanoid" id="A0A1Q6DSU5"/>
<dbReference type="Proteomes" id="UP000185744">
    <property type="component" value="Unassembled WGS sequence"/>
</dbReference>
<dbReference type="PANTHER" id="PTHR43833:SF5">
    <property type="entry name" value="TRK SYSTEM POTASSIUM UPTAKE PROTEIN TRKA"/>
    <property type="match status" value="1"/>
</dbReference>
<dbReference type="InterPro" id="IPR036291">
    <property type="entry name" value="NAD(P)-bd_dom_sf"/>
</dbReference>
<proteinExistence type="predicted"/>
<protein>
    <submittedName>
        <fullName evidence="10">TrkA, K+ transport system, NAD-binding component</fullName>
    </submittedName>
</protein>
<comment type="function">
    <text evidence="1">Part of a potassium transport system.</text>
</comment>
<dbReference type="PROSITE" id="PS51201">
    <property type="entry name" value="RCK_N"/>
    <property type="match status" value="1"/>
</dbReference>
<dbReference type="SUPFAM" id="SSF51735">
    <property type="entry name" value="NAD(P)-binding Rossmann-fold domains"/>
    <property type="match status" value="1"/>
</dbReference>
<keyword evidence="3" id="KW-0633">Potassium transport</keyword>
<dbReference type="STRING" id="1903181.BTN85_2101"/>
<keyword evidence="11" id="KW-1185">Reference proteome</keyword>
<dbReference type="InterPro" id="IPR003148">
    <property type="entry name" value="RCK_N"/>
</dbReference>
<evidence type="ECO:0000256" key="4">
    <source>
        <dbReference type="ARBA" id="ARBA00022958"/>
    </source>
</evidence>
<organism evidence="10 11">
    <name type="scientific">Methanohalarchaeum thermophilum</name>
    <dbReference type="NCBI Taxonomy" id="1903181"/>
    <lineage>
        <taxon>Archaea</taxon>
        <taxon>Methanobacteriati</taxon>
        <taxon>Methanobacteriota</taxon>
        <taxon>Methanonatronarchaeia</taxon>
        <taxon>Methanonatronarchaeales</taxon>
        <taxon>Methanonatronarchaeaceae</taxon>
        <taxon>Candidatus Methanohalarchaeum</taxon>
    </lineage>
</organism>
<dbReference type="EMBL" id="MSDW01000002">
    <property type="protein sequence ID" value="OKY77450.1"/>
    <property type="molecule type" value="Genomic_DNA"/>
</dbReference>
<keyword evidence="6" id="KW-0406">Ion transport</keyword>
<feature type="domain" description="RCK C-terminal" evidence="9">
    <location>
        <begin position="144"/>
        <end position="231"/>
    </location>
</feature>
<dbReference type="Pfam" id="PF02254">
    <property type="entry name" value="TrkA_N"/>
    <property type="match status" value="1"/>
</dbReference>
<dbReference type="PRINTS" id="PR00335">
    <property type="entry name" value="KUPTAKETRKA"/>
</dbReference>
<dbReference type="AlphaFoldDB" id="A0A1Q6DSU5"/>
<feature type="domain" description="RCK N-terminal" evidence="8">
    <location>
        <begin position="11"/>
        <end position="127"/>
    </location>
</feature>
<accession>A0A1Q6DSU5</accession>
<evidence type="ECO:0000313" key="11">
    <source>
        <dbReference type="Proteomes" id="UP000185744"/>
    </source>
</evidence>
<dbReference type="InterPro" id="IPR006037">
    <property type="entry name" value="RCK_C"/>
</dbReference>
<evidence type="ECO:0000256" key="5">
    <source>
        <dbReference type="ARBA" id="ARBA00023027"/>
    </source>
</evidence>
<evidence type="ECO:0000313" key="10">
    <source>
        <dbReference type="EMBL" id="OKY77450.1"/>
    </source>
</evidence>
<keyword evidence="7" id="KW-0472">Membrane</keyword>
<comment type="caution">
    <text evidence="10">The sequence shown here is derived from an EMBL/GenBank/DDBJ whole genome shotgun (WGS) entry which is preliminary data.</text>
</comment>
<keyword evidence="2" id="KW-0813">Transport</keyword>
<dbReference type="Pfam" id="PF02080">
    <property type="entry name" value="TrkA_C"/>
    <property type="match status" value="1"/>
</dbReference>
<dbReference type="InterPro" id="IPR036721">
    <property type="entry name" value="RCK_C_sf"/>
</dbReference>
<dbReference type="Gene3D" id="3.40.50.720">
    <property type="entry name" value="NAD(P)-binding Rossmann-like Domain"/>
    <property type="match status" value="1"/>
</dbReference>
<dbReference type="PROSITE" id="PS51202">
    <property type="entry name" value="RCK_C"/>
    <property type="match status" value="1"/>
</dbReference>
<evidence type="ECO:0000259" key="9">
    <source>
        <dbReference type="PROSITE" id="PS51202"/>
    </source>
</evidence>
<evidence type="ECO:0000256" key="3">
    <source>
        <dbReference type="ARBA" id="ARBA00022538"/>
    </source>
</evidence>
<reference evidence="10" key="1">
    <citation type="submission" date="2016-12" db="EMBL/GenBank/DDBJ databases">
        <title>Discovery of methanogenic haloarchaea.</title>
        <authorList>
            <person name="Sorokin D.Y."/>
            <person name="Makarova K.S."/>
            <person name="Abbas B."/>
            <person name="Ferrer M."/>
            <person name="Golyshin P.N."/>
        </authorList>
    </citation>
    <scope>NUCLEOTIDE SEQUENCE [LARGE SCALE GENOMIC DNA]</scope>
    <source>
        <strain evidence="10">HMET1</strain>
    </source>
</reference>
<dbReference type="GO" id="GO:0005886">
    <property type="term" value="C:plasma membrane"/>
    <property type="evidence" value="ECO:0007669"/>
    <property type="project" value="InterPro"/>
</dbReference>
<keyword evidence="4" id="KW-0630">Potassium</keyword>
<sequence>MLSFTYFLLLAMYVIVVGAGLIGSSLIEIAVGEGNEVVVVEKDREVAKDIDSSFDCLVINADATDREALEDAGIEDADALITTTERDVVNLVVGLFASEYDVEHVVSLVHDVKNRDLLEDMGITTIENPEKLIAQNLYNSVKLPSVVDFMKVGGEAEIFDIYVEEGAPVDGKTIRDAASENLIPEDINIVSVSRDDEVIIPKGDARLSEGDLVTVLSLEKATEEILNVFKS</sequence>
<dbReference type="InterPro" id="IPR050721">
    <property type="entry name" value="Trk_Ktr_HKT_K-transport"/>
</dbReference>
<dbReference type="InterPro" id="IPR006036">
    <property type="entry name" value="K_uptake_TrkA"/>
</dbReference>
<evidence type="ECO:0000256" key="2">
    <source>
        <dbReference type="ARBA" id="ARBA00022448"/>
    </source>
</evidence>
<evidence type="ECO:0000256" key="1">
    <source>
        <dbReference type="ARBA" id="ARBA00003660"/>
    </source>
</evidence>
<evidence type="ECO:0000259" key="8">
    <source>
        <dbReference type="PROSITE" id="PS51201"/>
    </source>
</evidence>
<keyword evidence="5" id="KW-0520">NAD</keyword>
<feature type="transmembrane region" description="Helical" evidence="7">
    <location>
        <begin position="6"/>
        <end position="27"/>
    </location>
</feature>